<evidence type="ECO:0000256" key="1">
    <source>
        <dbReference type="SAM" id="MobiDB-lite"/>
    </source>
</evidence>
<sequence length="134" mass="15357">MDTRKIDDLAAICCSRTIKIRSMSWKKPIWNQKEGEQPPLEAVHDDKHELEQPTIIKPVAPTTQEQPVPTRVYTPKVPYPVPAKKSRKNCEEMKCMKMLEELNAKLSLMDTIQMIPSINPRRRSFGSGPDTSRV</sequence>
<comment type="caution">
    <text evidence="2">The sequence shown here is derived from an EMBL/GenBank/DDBJ whole genome shotgun (WGS) entry which is preliminary data.</text>
</comment>
<feature type="region of interest" description="Disordered" evidence="1">
    <location>
        <begin position="45"/>
        <end position="85"/>
    </location>
</feature>
<gene>
    <name evidence="2" type="ORF">F2Q69_00023947</name>
</gene>
<protein>
    <submittedName>
        <fullName evidence="2">Uncharacterized protein</fullName>
    </submittedName>
</protein>
<reference evidence="2" key="1">
    <citation type="submission" date="2019-12" db="EMBL/GenBank/DDBJ databases">
        <title>Genome sequencing and annotation of Brassica cretica.</title>
        <authorList>
            <person name="Studholme D.J."/>
            <person name="Sarris P."/>
        </authorList>
    </citation>
    <scope>NUCLEOTIDE SEQUENCE</scope>
    <source>
        <strain evidence="2">PFS-109/04</strain>
        <tissue evidence="2">Leaf</tissue>
    </source>
</reference>
<dbReference type="AlphaFoldDB" id="A0A8S9QBZ7"/>
<dbReference type="Proteomes" id="UP000712600">
    <property type="component" value="Unassembled WGS sequence"/>
</dbReference>
<dbReference type="EMBL" id="QGKX02001290">
    <property type="protein sequence ID" value="KAF3537182.1"/>
    <property type="molecule type" value="Genomic_DNA"/>
</dbReference>
<organism evidence="2 3">
    <name type="scientific">Brassica cretica</name>
    <name type="common">Mustard</name>
    <dbReference type="NCBI Taxonomy" id="69181"/>
    <lineage>
        <taxon>Eukaryota</taxon>
        <taxon>Viridiplantae</taxon>
        <taxon>Streptophyta</taxon>
        <taxon>Embryophyta</taxon>
        <taxon>Tracheophyta</taxon>
        <taxon>Spermatophyta</taxon>
        <taxon>Magnoliopsida</taxon>
        <taxon>eudicotyledons</taxon>
        <taxon>Gunneridae</taxon>
        <taxon>Pentapetalae</taxon>
        <taxon>rosids</taxon>
        <taxon>malvids</taxon>
        <taxon>Brassicales</taxon>
        <taxon>Brassicaceae</taxon>
        <taxon>Brassiceae</taxon>
        <taxon>Brassica</taxon>
    </lineage>
</organism>
<name>A0A8S9QBZ7_BRACR</name>
<proteinExistence type="predicted"/>
<evidence type="ECO:0000313" key="3">
    <source>
        <dbReference type="Proteomes" id="UP000712600"/>
    </source>
</evidence>
<accession>A0A8S9QBZ7</accession>
<evidence type="ECO:0000313" key="2">
    <source>
        <dbReference type="EMBL" id="KAF3537182.1"/>
    </source>
</evidence>